<evidence type="ECO:0000259" key="5">
    <source>
        <dbReference type="Pfam" id="PF00551"/>
    </source>
</evidence>
<evidence type="ECO:0000256" key="1">
    <source>
        <dbReference type="ARBA" id="ARBA00005054"/>
    </source>
</evidence>
<dbReference type="InterPro" id="IPR036477">
    <property type="entry name" value="Formyl_transf_N_sf"/>
</dbReference>
<dbReference type="RefSeq" id="WP_255331972.1">
    <property type="nucleotide sequence ID" value="NZ_VOTZ01000005.1"/>
</dbReference>
<dbReference type="GO" id="GO:0004644">
    <property type="term" value="F:phosphoribosylglycinamide formyltransferase activity"/>
    <property type="evidence" value="ECO:0007669"/>
    <property type="project" value="UniProtKB-EC"/>
</dbReference>
<organism evidence="6 7">
    <name type="scientific">Methanocalculus taiwanensis</name>
    <dbReference type="NCBI Taxonomy" id="106207"/>
    <lineage>
        <taxon>Archaea</taxon>
        <taxon>Methanobacteriati</taxon>
        <taxon>Methanobacteriota</taxon>
        <taxon>Stenosarchaea group</taxon>
        <taxon>Methanomicrobia</taxon>
        <taxon>Methanomicrobiales</taxon>
        <taxon>Methanocalculaceae</taxon>
        <taxon>Methanocalculus</taxon>
    </lineage>
</organism>
<protein>
    <recommendedName>
        <fullName evidence="2">phosphoribosylglycinamide formyltransferase 1</fullName>
        <ecNumber evidence="2">2.1.2.2</ecNumber>
    </recommendedName>
</protein>
<evidence type="ECO:0000313" key="6">
    <source>
        <dbReference type="EMBL" id="MCQ1538037.1"/>
    </source>
</evidence>
<proteinExistence type="inferred from homology"/>
<dbReference type="GO" id="GO:0006164">
    <property type="term" value="P:purine nucleotide biosynthetic process"/>
    <property type="evidence" value="ECO:0007669"/>
    <property type="project" value="UniProtKB-KW"/>
</dbReference>
<comment type="caution">
    <text evidence="6">The sequence shown here is derived from an EMBL/GenBank/DDBJ whole genome shotgun (WGS) entry which is preliminary data.</text>
</comment>
<dbReference type="EMBL" id="VOTZ01000005">
    <property type="protein sequence ID" value="MCQ1538037.1"/>
    <property type="molecule type" value="Genomic_DNA"/>
</dbReference>
<dbReference type="AlphaFoldDB" id="A0ABD4TIC0"/>
<dbReference type="PANTHER" id="PTHR43369:SF2">
    <property type="entry name" value="PHOSPHORIBOSYLGLYCINAMIDE FORMYLTRANSFERASE"/>
    <property type="match status" value="1"/>
</dbReference>
<keyword evidence="7" id="KW-1185">Reference proteome</keyword>
<dbReference type="CDD" id="cd08645">
    <property type="entry name" value="FMT_core_GART"/>
    <property type="match status" value="1"/>
</dbReference>
<keyword evidence="4" id="KW-0658">Purine biosynthesis</keyword>
<dbReference type="NCBIfam" id="TIGR00639">
    <property type="entry name" value="PurN"/>
    <property type="match status" value="1"/>
</dbReference>
<dbReference type="InterPro" id="IPR002376">
    <property type="entry name" value="Formyl_transf_N"/>
</dbReference>
<keyword evidence="3 6" id="KW-0808">Transferase</keyword>
<dbReference type="EC" id="2.1.2.2" evidence="2"/>
<accession>A0ABD4TIC0</accession>
<dbReference type="PANTHER" id="PTHR43369">
    <property type="entry name" value="PHOSPHORIBOSYLGLYCINAMIDE FORMYLTRANSFERASE"/>
    <property type="match status" value="1"/>
</dbReference>
<dbReference type="InterPro" id="IPR004607">
    <property type="entry name" value="GART"/>
</dbReference>
<comment type="pathway">
    <text evidence="1">Purine metabolism; IMP biosynthesis via de novo pathway; N(2)-formyl-N(1)-(5-phospho-D-ribosyl)glycinamide from N(1)-(5-phospho-D-ribosyl)glycinamide (10-formyl THF route): step 1/1.</text>
</comment>
<dbReference type="HAMAP" id="MF_01930">
    <property type="entry name" value="PurN"/>
    <property type="match status" value="1"/>
</dbReference>
<evidence type="ECO:0000256" key="2">
    <source>
        <dbReference type="ARBA" id="ARBA00012254"/>
    </source>
</evidence>
<reference evidence="6 7" key="1">
    <citation type="submission" date="2019-08" db="EMBL/GenBank/DDBJ databases">
        <authorList>
            <person name="Chen S.-C."/>
            <person name="Lai M.-C."/>
            <person name="You Y.-T."/>
        </authorList>
    </citation>
    <scope>NUCLEOTIDE SEQUENCE [LARGE SCALE GENOMIC DNA]</scope>
    <source>
        <strain evidence="6 7">P2F9704a</strain>
    </source>
</reference>
<dbReference type="Pfam" id="PF00551">
    <property type="entry name" value="Formyl_trans_N"/>
    <property type="match status" value="1"/>
</dbReference>
<name>A0ABD4TIC0_9EURY</name>
<evidence type="ECO:0000256" key="4">
    <source>
        <dbReference type="ARBA" id="ARBA00022755"/>
    </source>
</evidence>
<dbReference type="SUPFAM" id="SSF53328">
    <property type="entry name" value="Formyltransferase"/>
    <property type="match status" value="1"/>
</dbReference>
<evidence type="ECO:0000313" key="7">
    <source>
        <dbReference type="Proteomes" id="UP001524383"/>
    </source>
</evidence>
<gene>
    <name evidence="6" type="ORF">FTO68_03400</name>
</gene>
<sequence>MKRIVVLASGRGSNFLAVASAVSRGMINGRCVGLIVDRPGTLAAVRAGEHGIPVFTIDYSVFSTKSAYEEELIGTLRSLAPDLVVLAGYMKILGSGIIREYVGRIINIHPSLLPSFPGLDAQGQALAYGVKVSGCTVHFVDEGTDSGPVILQRCVPVLEDDDPGILAERILAEEHIALPEAVALFCSDRLRILGRTVIRLPDDSGEQVPGSL</sequence>
<dbReference type="Proteomes" id="UP001524383">
    <property type="component" value="Unassembled WGS sequence"/>
</dbReference>
<feature type="domain" description="Formyl transferase N-terminal" evidence="5">
    <location>
        <begin position="2"/>
        <end position="182"/>
    </location>
</feature>
<evidence type="ECO:0000256" key="3">
    <source>
        <dbReference type="ARBA" id="ARBA00022679"/>
    </source>
</evidence>
<dbReference type="Gene3D" id="3.40.50.170">
    <property type="entry name" value="Formyl transferase, N-terminal domain"/>
    <property type="match status" value="1"/>
</dbReference>